<name>A0A381NBT8_9ZZZZ</name>
<dbReference type="InterPro" id="IPR043137">
    <property type="entry name" value="GGT_ssub_C"/>
</dbReference>
<dbReference type="PANTHER" id="PTHR43881">
    <property type="entry name" value="GAMMA-GLUTAMYLTRANSPEPTIDASE (AFU_ORTHOLOGUE AFUA_4G13580)"/>
    <property type="match status" value="1"/>
</dbReference>
<dbReference type="AlphaFoldDB" id="A0A381NBT8"/>
<dbReference type="InterPro" id="IPR043138">
    <property type="entry name" value="GGT_lsub"/>
</dbReference>
<dbReference type="GO" id="GO:0006751">
    <property type="term" value="P:glutathione catabolic process"/>
    <property type="evidence" value="ECO:0007669"/>
    <property type="project" value="InterPro"/>
</dbReference>
<dbReference type="Gene3D" id="3.60.20.40">
    <property type="match status" value="1"/>
</dbReference>
<organism evidence="1">
    <name type="scientific">marine metagenome</name>
    <dbReference type="NCBI Taxonomy" id="408172"/>
    <lineage>
        <taxon>unclassified sequences</taxon>
        <taxon>metagenomes</taxon>
        <taxon>ecological metagenomes</taxon>
    </lineage>
</organism>
<dbReference type="Pfam" id="PF01019">
    <property type="entry name" value="G_glu_transpept"/>
    <property type="match status" value="1"/>
</dbReference>
<dbReference type="Gene3D" id="1.10.246.130">
    <property type="match status" value="1"/>
</dbReference>
<dbReference type="PANTHER" id="PTHR43881:SF1">
    <property type="entry name" value="GAMMA-GLUTAMYLTRANSPEPTIDASE (AFU_ORTHOLOGUE AFUA_4G13580)"/>
    <property type="match status" value="1"/>
</dbReference>
<dbReference type="InterPro" id="IPR029055">
    <property type="entry name" value="Ntn_hydrolases_N"/>
</dbReference>
<evidence type="ECO:0000313" key="1">
    <source>
        <dbReference type="EMBL" id="SUZ52071.1"/>
    </source>
</evidence>
<dbReference type="PRINTS" id="PR01210">
    <property type="entry name" value="GGTRANSPTASE"/>
</dbReference>
<dbReference type="EMBL" id="UINC01000255">
    <property type="protein sequence ID" value="SUZ52071.1"/>
    <property type="molecule type" value="Genomic_DNA"/>
</dbReference>
<dbReference type="GO" id="GO:0036374">
    <property type="term" value="F:glutathione hydrolase activity"/>
    <property type="evidence" value="ECO:0007669"/>
    <property type="project" value="InterPro"/>
</dbReference>
<gene>
    <name evidence="1" type="ORF">METZ01_LOCUS4925</name>
</gene>
<dbReference type="SUPFAM" id="SSF56235">
    <property type="entry name" value="N-terminal nucleophile aminohydrolases (Ntn hydrolases)"/>
    <property type="match status" value="1"/>
</dbReference>
<dbReference type="NCBIfam" id="TIGR00066">
    <property type="entry name" value="g_glut_trans"/>
    <property type="match status" value="1"/>
</dbReference>
<evidence type="ECO:0008006" key="2">
    <source>
        <dbReference type="Google" id="ProtNLM"/>
    </source>
</evidence>
<proteinExistence type="predicted"/>
<reference evidence="1" key="1">
    <citation type="submission" date="2018-05" db="EMBL/GenBank/DDBJ databases">
        <authorList>
            <person name="Lanie J.A."/>
            <person name="Ng W.-L."/>
            <person name="Kazmierczak K.M."/>
            <person name="Andrzejewski T.M."/>
            <person name="Davidsen T.M."/>
            <person name="Wayne K.J."/>
            <person name="Tettelin H."/>
            <person name="Glass J.I."/>
            <person name="Rusch D."/>
            <person name="Podicherti R."/>
            <person name="Tsui H.-C.T."/>
            <person name="Winkler M.E."/>
        </authorList>
    </citation>
    <scope>NUCLEOTIDE SEQUENCE</scope>
</reference>
<sequence>MPNVHFKPPASEAGSTEFVEANLVGRSVIGMSTTRLSRQVVYGRNGMVCTNSPLSAAAGLKVLQEGGNAFDAALAVAATETVTMVPMCGIGGDSFILLYEAANGHVTGMSSAGVPGSGTSADYYRKQGLTKMPLEGPHSVGVPGEVAAWEEVHRRFCSKRFDQLLDTAVGYAEDGFALPPKIAQSFTSTHKRLAAYPSTAEVLLAGGRTPVEGDLLVNRDLAESLRRIGTGGAEEFYKGDLSRKMVKALNNAGGLFTNEDFANHEVDVYDPIGTTYRGETVYQTRPPSQGFLHLEMLNLIEGFELSHMSSDDPEAIHLMVEAKKIAYDDRNRLAGDPRVLEWPLDEVISKEYADHRRPEIQLDRVGLESPGLDSARTDGNTTYFCVADGAGNTVSWVHSLSHAFGSRFMADGTGILFNNRAGRGFSLEAGHPNEFDPNKRTMHTLNCYLTLRDGKAHIVGGTPGGDFQPQSGVQIITNLLDFGMGPQEAVDAPRWWSYPGTDPATIETAMELRVEPEMPEKTVQGLQKLGHKVSRRNPGVYDGKVQLIVIDQERQVLLGAADPRGDGLAAGY</sequence>
<accession>A0A381NBT8</accession>
<dbReference type="InterPro" id="IPR052896">
    <property type="entry name" value="GGT-like_enzyme"/>
</dbReference>
<protein>
    <recommendedName>
        <fullName evidence="2">Gamma-glutamyltransferase</fullName>
    </recommendedName>
</protein>
<dbReference type="InterPro" id="IPR000101">
    <property type="entry name" value="GGT_peptidase"/>
</dbReference>